<comment type="similarity">
    <text evidence="1">Belongs to the short-chain dehydrogenases/reductases (SDR) family.</text>
</comment>
<reference evidence="2" key="1">
    <citation type="submission" date="2024-01" db="EMBL/GenBank/DDBJ databases">
        <title>GRCr8: a new rat reference genome assembly contstructed from accurate long reads and long range scaffolding.</title>
        <authorList>
            <person name="Doris P.A."/>
            <person name="Kalbfleisch T."/>
            <person name="Li K."/>
            <person name="Howe K."/>
            <person name="Wood J."/>
        </authorList>
    </citation>
    <scope>NUCLEOTIDE SEQUENCE [LARGE SCALE GENOMIC DNA]</scope>
    <source>
        <strain evidence="2">Brown Norway</strain>
    </source>
</reference>
<reference evidence="2" key="2">
    <citation type="submission" date="2025-08" db="UniProtKB">
        <authorList>
            <consortium name="Ensembl"/>
        </authorList>
    </citation>
    <scope>IDENTIFICATION</scope>
    <source>
        <strain evidence="2">Brown Norway</strain>
    </source>
</reference>
<proteinExistence type="evidence at protein level"/>
<sequence length="225" mass="25616">LKEKDILVLPLDLADTSSHDIATKTVLQEFGRIDILVNNGGIVHASLFENTNLDVFKVLIEVNYFGTVSLTKCVLPHMMERKQGKIVVMNSLVGIVPNPLCSGYIASKFALRGFVGALRTELFDYPGIRLSTICPGHVHSNIFQNFITGEFTKTRLPEIPLFMMETSRCVQLILVSLANDLEEVWIANQPVLLRAYVWQYVPFRDWTSRMLWKIYIESSRYNMVC</sequence>
<evidence type="ECO:0000256" key="1">
    <source>
        <dbReference type="RuleBase" id="RU000363"/>
    </source>
</evidence>
<dbReference type="PANTHER" id="PTHR44269">
    <property type="entry name" value="DEHYDROGENASE/REDUCTASE SDR FAMILY MEMBER 7-RELATED"/>
    <property type="match status" value="1"/>
</dbReference>
<dbReference type="Ensembl" id="ENSRNOT00000121270.1">
    <property type="protein sequence ID" value="ENSRNOP00000111559.1"/>
    <property type="gene ID" value="ENSRNOG00000067058.2"/>
</dbReference>
<dbReference type="Proteomes" id="UP000002494">
    <property type="component" value="Chromosome 6"/>
</dbReference>
<evidence type="ECO:0000313" key="3">
    <source>
        <dbReference type="Proteomes" id="UP000002494"/>
    </source>
</evidence>
<dbReference type="RGD" id="41343659">
    <property type="gene designation" value="LOC120093108"/>
</dbReference>
<accession>A0ABK0M6U5</accession>
<name>A0ABK0M6U5_RAT</name>
<dbReference type="PANTHER" id="PTHR44269:SF4">
    <property type="entry name" value="GENE 4756-RELATED"/>
    <property type="match status" value="1"/>
</dbReference>
<dbReference type="GeneTree" id="ENSGT00940000155226"/>
<protein>
    <submittedName>
        <fullName evidence="2">Dehydrogenase/reductase SDR family member 7-like</fullName>
    </submittedName>
</protein>
<evidence type="ECO:0007829" key="4">
    <source>
        <dbReference type="PeptideAtlas" id="A0ABK0M6U5"/>
    </source>
</evidence>
<dbReference type="Pfam" id="PF00106">
    <property type="entry name" value="adh_short"/>
    <property type="match status" value="1"/>
</dbReference>
<reference evidence="2" key="3">
    <citation type="submission" date="2025-09" db="UniProtKB">
        <authorList>
            <consortium name="Ensembl"/>
        </authorList>
    </citation>
    <scope>IDENTIFICATION</scope>
    <source>
        <strain evidence="2">Brown Norway</strain>
    </source>
</reference>
<dbReference type="Gene3D" id="3.40.50.720">
    <property type="entry name" value="NAD(P)-binding Rossmann-like Domain"/>
    <property type="match status" value="1"/>
</dbReference>
<dbReference type="PRINTS" id="PR00080">
    <property type="entry name" value="SDRFAMILY"/>
</dbReference>
<dbReference type="InterPro" id="IPR002347">
    <property type="entry name" value="SDR_fam"/>
</dbReference>
<organism evidence="2 3">
    <name type="scientific">Rattus norvegicus</name>
    <name type="common">Rat</name>
    <dbReference type="NCBI Taxonomy" id="10116"/>
    <lineage>
        <taxon>Eukaryota</taxon>
        <taxon>Metazoa</taxon>
        <taxon>Chordata</taxon>
        <taxon>Craniata</taxon>
        <taxon>Vertebrata</taxon>
        <taxon>Euteleostomi</taxon>
        <taxon>Mammalia</taxon>
        <taxon>Eutheria</taxon>
        <taxon>Euarchontoglires</taxon>
        <taxon>Glires</taxon>
        <taxon>Rodentia</taxon>
        <taxon>Myomorpha</taxon>
        <taxon>Muroidea</taxon>
        <taxon>Muridae</taxon>
        <taxon>Murinae</taxon>
        <taxon>Rattus</taxon>
    </lineage>
</organism>
<dbReference type="InterPro" id="IPR053011">
    <property type="entry name" value="SDR_family_member_7"/>
</dbReference>
<dbReference type="SUPFAM" id="SSF51735">
    <property type="entry name" value="NAD(P)-binding Rossmann-fold domains"/>
    <property type="match status" value="1"/>
</dbReference>
<dbReference type="InterPro" id="IPR036291">
    <property type="entry name" value="NAD(P)-bd_dom_sf"/>
</dbReference>
<keyword evidence="3" id="KW-1185">Reference proteome</keyword>
<gene>
    <name evidence="2" type="primary">LOC120093108</name>
</gene>
<evidence type="ECO:0000313" key="2">
    <source>
        <dbReference type="Ensembl" id="ENSRNOP00000111559.1"/>
    </source>
</evidence>
<keyword evidence="4" id="KW-1267">Proteomics identification</keyword>
<dbReference type="PRINTS" id="PR00081">
    <property type="entry name" value="GDHRDH"/>
</dbReference>